<evidence type="ECO:0000256" key="1">
    <source>
        <dbReference type="ARBA" id="ARBA00010609"/>
    </source>
</evidence>
<feature type="region of interest" description="Disordered" evidence="2">
    <location>
        <begin position="205"/>
        <end position="224"/>
    </location>
</feature>
<feature type="compositionally biased region" description="Polar residues" evidence="2">
    <location>
        <begin position="9"/>
        <end position="19"/>
    </location>
</feature>
<organism evidence="4 5">
    <name type="scientific">Basidiobolus ranarum</name>
    <dbReference type="NCBI Taxonomy" id="34480"/>
    <lineage>
        <taxon>Eukaryota</taxon>
        <taxon>Fungi</taxon>
        <taxon>Fungi incertae sedis</taxon>
        <taxon>Zoopagomycota</taxon>
        <taxon>Entomophthoromycotina</taxon>
        <taxon>Basidiobolomycetes</taxon>
        <taxon>Basidiobolales</taxon>
        <taxon>Basidiobolaceae</taxon>
        <taxon>Basidiobolus</taxon>
    </lineage>
</organism>
<dbReference type="InterPro" id="IPR008972">
    <property type="entry name" value="Cupredoxin"/>
</dbReference>
<protein>
    <recommendedName>
        <fullName evidence="3">Plastocyanin-like domain-containing protein</fullName>
    </recommendedName>
</protein>
<gene>
    <name evidence="4" type="ORF">K7432_016785</name>
</gene>
<dbReference type="Proteomes" id="UP001479436">
    <property type="component" value="Unassembled WGS sequence"/>
</dbReference>
<dbReference type="InterPro" id="IPR011707">
    <property type="entry name" value="Cu-oxidase-like_N"/>
</dbReference>
<sequence>MLSLLLPSVSSYENNGSRSTGRDSRRNGNRGKSDMRQRLVPQTRLYEVSAIPMPIVLNSWGDFDVNGVMFALKENLEHLSNYRDNILGLLSQNSTALPMDPLVKPLVLRCNQGDKIHVKFTNNIQGREVGMHPYLYGYDIQNDGTSVGVNPTSLINSGQEKEYTWPCLREGTYLISDGGSYDGSPTGTVVHGLFGAIIVEPRGSLWTDPTTGKPTVDGRSTLSS</sequence>
<feature type="compositionally biased region" description="Polar residues" evidence="2">
    <location>
        <begin position="207"/>
        <end position="224"/>
    </location>
</feature>
<comment type="similarity">
    <text evidence="1">Belongs to the multicopper oxidase family.</text>
</comment>
<feature type="compositionally biased region" description="Basic and acidic residues" evidence="2">
    <location>
        <begin position="20"/>
        <end position="37"/>
    </location>
</feature>
<reference evidence="4 5" key="1">
    <citation type="submission" date="2023-04" db="EMBL/GenBank/DDBJ databases">
        <title>Genome of Basidiobolus ranarum AG-B5.</title>
        <authorList>
            <person name="Stajich J.E."/>
            <person name="Carter-House D."/>
            <person name="Gryganskyi A."/>
        </authorList>
    </citation>
    <scope>NUCLEOTIDE SEQUENCE [LARGE SCALE GENOMIC DNA]</scope>
    <source>
        <strain evidence="4 5">AG-B5</strain>
    </source>
</reference>
<evidence type="ECO:0000313" key="5">
    <source>
        <dbReference type="Proteomes" id="UP001479436"/>
    </source>
</evidence>
<evidence type="ECO:0000256" key="2">
    <source>
        <dbReference type="SAM" id="MobiDB-lite"/>
    </source>
</evidence>
<keyword evidence="5" id="KW-1185">Reference proteome</keyword>
<evidence type="ECO:0000259" key="3">
    <source>
        <dbReference type="Pfam" id="PF07732"/>
    </source>
</evidence>
<accession>A0ABR2VLY9</accession>
<dbReference type="SUPFAM" id="SSF49503">
    <property type="entry name" value="Cupredoxins"/>
    <property type="match status" value="1"/>
</dbReference>
<name>A0ABR2VLY9_9FUNG</name>
<evidence type="ECO:0000313" key="4">
    <source>
        <dbReference type="EMBL" id="KAK9674928.1"/>
    </source>
</evidence>
<feature type="region of interest" description="Disordered" evidence="2">
    <location>
        <begin position="9"/>
        <end position="38"/>
    </location>
</feature>
<comment type="caution">
    <text evidence="4">The sequence shown here is derived from an EMBL/GenBank/DDBJ whole genome shotgun (WGS) entry which is preliminary data.</text>
</comment>
<dbReference type="EMBL" id="JASJQH010009885">
    <property type="protein sequence ID" value="KAK9674928.1"/>
    <property type="molecule type" value="Genomic_DNA"/>
</dbReference>
<proteinExistence type="inferred from homology"/>
<dbReference type="Pfam" id="PF07732">
    <property type="entry name" value="Cu-oxidase_3"/>
    <property type="match status" value="1"/>
</dbReference>
<dbReference type="Gene3D" id="2.60.40.420">
    <property type="entry name" value="Cupredoxins - blue copper proteins"/>
    <property type="match status" value="1"/>
</dbReference>
<feature type="domain" description="Plastocyanin-like" evidence="3">
    <location>
        <begin position="108"/>
        <end position="202"/>
    </location>
</feature>